<dbReference type="RefSeq" id="XP_002780298.1">
    <property type="nucleotide sequence ID" value="XM_002780252.1"/>
</dbReference>
<dbReference type="EMBL" id="GG676180">
    <property type="protein sequence ID" value="EER12093.1"/>
    <property type="molecule type" value="Genomic_DNA"/>
</dbReference>
<sequence length="103" mass="11301">MFPPSLTQCVGLWSVDDVQTWLEFINLKREYGEALKVAKVDGAKLIRLTADVDGNVFGSSVSSGVRNLLEEALKPLLEDWLGYLGLKEKYGSQLRAAKVGVMG</sequence>
<feature type="domain" description="SAM" evidence="1">
    <location>
        <begin position="13"/>
        <end position="51"/>
    </location>
</feature>
<gene>
    <name evidence="2" type="ORF">Pmar_PMAR019199</name>
</gene>
<dbReference type="InterPro" id="IPR001660">
    <property type="entry name" value="SAM"/>
</dbReference>
<evidence type="ECO:0000259" key="1">
    <source>
        <dbReference type="PROSITE" id="PS50105"/>
    </source>
</evidence>
<dbReference type="PROSITE" id="PS50105">
    <property type="entry name" value="SAM_DOMAIN"/>
    <property type="match status" value="1"/>
</dbReference>
<name>C5KU51_PERM5</name>
<dbReference type="AlphaFoldDB" id="C5KU51"/>
<keyword evidence="3" id="KW-1185">Reference proteome</keyword>
<proteinExistence type="predicted"/>
<organism evidence="3">
    <name type="scientific">Perkinsus marinus (strain ATCC 50983 / TXsc)</name>
    <dbReference type="NCBI Taxonomy" id="423536"/>
    <lineage>
        <taxon>Eukaryota</taxon>
        <taxon>Sar</taxon>
        <taxon>Alveolata</taxon>
        <taxon>Perkinsozoa</taxon>
        <taxon>Perkinsea</taxon>
        <taxon>Perkinsida</taxon>
        <taxon>Perkinsidae</taxon>
        <taxon>Perkinsus</taxon>
    </lineage>
</organism>
<protein>
    <recommendedName>
        <fullName evidence="1">SAM domain-containing protein</fullName>
    </recommendedName>
</protein>
<dbReference type="Gene3D" id="1.10.150.50">
    <property type="entry name" value="Transcription Factor, Ets-1"/>
    <property type="match status" value="1"/>
</dbReference>
<dbReference type="Pfam" id="PF07647">
    <property type="entry name" value="SAM_2"/>
    <property type="match status" value="1"/>
</dbReference>
<dbReference type="InterPro" id="IPR013761">
    <property type="entry name" value="SAM/pointed_sf"/>
</dbReference>
<dbReference type="SUPFAM" id="SSF47769">
    <property type="entry name" value="SAM/Pointed domain"/>
    <property type="match status" value="1"/>
</dbReference>
<reference evidence="2 3" key="1">
    <citation type="submission" date="2008-07" db="EMBL/GenBank/DDBJ databases">
        <authorList>
            <person name="El-Sayed N."/>
            <person name="Caler E."/>
            <person name="Inman J."/>
            <person name="Amedeo P."/>
            <person name="Hass B."/>
            <person name="Wortman J."/>
        </authorList>
    </citation>
    <scope>NUCLEOTIDE SEQUENCE [LARGE SCALE GENOMIC DNA]</scope>
    <source>
        <strain evidence="3">ATCC 50983 / TXsc</strain>
    </source>
</reference>
<evidence type="ECO:0000313" key="3">
    <source>
        <dbReference type="Proteomes" id="UP000007800"/>
    </source>
</evidence>
<dbReference type="GeneID" id="9061081"/>
<dbReference type="InParanoid" id="C5KU51"/>
<accession>C5KU51</accession>
<dbReference type="Proteomes" id="UP000007800">
    <property type="component" value="Unassembled WGS sequence"/>
</dbReference>
<evidence type="ECO:0000313" key="2">
    <source>
        <dbReference type="EMBL" id="EER12093.1"/>
    </source>
</evidence>